<accession>A0A6B1XG83</accession>
<feature type="transmembrane region" description="Helical" evidence="1">
    <location>
        <begin position="238"/>
        <end position="258"/>
    </location>
</feature>
<keyword evidence="1" id="KW-0472">Membrane</keyword>
<protein>
    <recommendedName>
        <fullName evidence="4">ABC-2 family transporter protein</fullName>
    </recommendedName>
</protein>
<sequence length="266" mass="30176">MHNYWYLRIKQWHYFWGVLIGIALVFIHLLVTLPPLVHYLDGNQYLFTPYTQWISFNTNAWTIALFLGMPLLSALSTSQLIGEDVRTGFYQHILQHKKQSNYLIKSLLISFIGGALTIVIPLLIDFYGMWFFLPSIDPDIILNSNLPLVPATSYFSQLYYTNPNLLVSFYIGLAGLSAGIYAIFSSMIALYTNNKFVSLGSGFVITMIFNVLSSAIPKTVFSPVLISIGLSPVYLPDLWTVLITYCVMLCIFIILGFYGGRKRAYI</sequence>
<comment type="caution">
    <text evidence="2">The sequence shown here is derived from an EMBL/GenBank/DDBJ whole genome shotgun (WGS) entry which is preliminary data.</text>
</comment>
<keyword evidence="1" id="KW-0812">Transmembrane</keyword>
<feature type="transmembrane region" description="Helical" evidence="1">
    <location>
        <begin position="102"/>
        <end position="124"/>
    </location>
</feature>
<gene>
    <name evidence="2" type="ORF">GUA24_09985</name>
</gene>
<proteinExistence type="predicted"/>
<name>A0A6B1XG83_BIFLN</name>
<feature type="transmembrane region" description="Helical" evidence="1">
    <location>
        <begin position="196"/>
        <end position="216"/>
    </location>
</feature>
<evidence type="ECO:0000313" key="3">
    <source>
        <dbReference type="Proteomes" id="UP000638311"/>
    </source>
</evidence>
<evidence type="ECO:0000256" key="1">
    <source>
        <dbReference type="SAM" id="Phobius"/>
    </source>
</evidence>
<feature type="transmembrane region" description="Helical" evidence="1">
    <location>
        <begin position="60"/>
        <end position="81"/>
    </location>
</feature>
<dbReference type="Proteomes" id="UP000638311">
    <property type="component" value="Unassembled WGS sequence"/>
</dbReference>
<reference evidence="2" key="1">
    <citation type="journal article" date="2019" name="Nat. Med.">
        <title>A library of human gut bacterial isolates paired with longitudinal multiomics data enables mechanistic microbiome research.</title>
        <authorList>
            <person name="Poyet M."/>
            <person name="Groussin M."/>
            <person name="Gibbons S.M."/>
            <person name="Avila-Pacheco J."/>
            <person name="Jiang X."/>
            <person name="Kearney S.M."/>
            <person name="Perrotta A.R."/>
            <person name="Berdy B."/>
            <person name="Zhao S."/>
            <person name="Lieberman T.D."/>
            <person name="Swanson P.K."/>
            <person name="Smith M."/>
            <person name="Roesemann S."/>
            <person name="Alexander J.E."/>
            <person name="Rich S.A."/>
            <person name="Livny J."/>
            <person name="Vlamakis H."/>
            <person name="Clish C."/>
            <person name="Bullock K."/>
            <person name="Deik A."/>
            <person name="Scott J."/>
            <person name="Pierce K.A."/>
            <person name="Xavier R.J."/>
            <person name="Alm E.J."/>
        </authorList>
    </citation>
    <scope>NUCLEOTIDE SEQUENCE</scope>
    <source>
        <strain evidence="2">BIOML-A409</strain>
    </source>
</reference>
<evidence type="ECO:0000313" key="2">
    <source>
        <dbReference type="EMBL" id="MZU09290.1"/>
    </source>
</evidence>
<feature type="transmembrane region" description="Helical" evidence="1">
    <location>
        <begin position="12"/>
        <end position="40"/>
    </location>
</feature>
<evidence type="ECO:0008006" key="4">
    <source>
        <dbReference type="Google" id="ProtNLM"/>
    </source>
</evidence>
<feature type="transmembrane region" description="Helical" evidence="1">
    <location>
        <begin position="165"/>
        <end position="184"/>
    </location>
</feature>
<dbReference type="AlphaFoldDB" id="A0A6B1XG83"/>
<dbReference type="EMBL" id="WXDR01000034">
    <property type="protein sequence ID" value="MZU09290.1"/>
    <property type="molecule type" value="Genomic_DNA"/>
</dbReference>
<organism evidence="2 3">
    <name type="scientific">Bifidobacterium longum</name>
    <dbReference type="NCBI Taxonomy" id="216816"/>
    <lineage>
        <taxon>Bacteria</taxon>
        <taxon>Bacillati</taxon>
        <taxon>Actinomycetota</taxon>
        <taxon>Actinomycetes</taxon>
        <taxon>Bifidobacteriales</taxon>
        <taxon>Bifidobacteriaceae</taxon>
        <taxon>Bifidobacterium</taxon>
    </lineage>
</organism>
<keyword evidence="1" id="KW-1133">Transmembrane helix</keyword>